<evidence type="ECO:0000313" key="3">
    <source>
        <dbReference type="Proteomes" id="UP000663929"/>
    </source>
</evidence>
<feature type="domain" description="Carboxymuconolactone decarboxylase-like" evidence="1">
    <location>
        <begin position="51"/>
        <end position="101"/>
    </location>
</feature>
<dbReference type="SUPFAM" id="SSF69118">
    <property type="entry name" value="AhpD-like"/>
    <property type="match status" value="1"/>
</dbReference>
<accession>A0A8A4TVF0</accession>
<dbReference type="Gene3D" id="1.20.1290.10">
    <property type="entry name" value="AhpD-like"/>
    <property type="match status" value="1"/>
</dbReference>
<dbReference type="KEGG" id="scor:J3U87_13495"/>
<dbReference type="EMBL" id="CP071793">
    <property type="protein sequence ID" value="QTD53463.1"/>
    <property type="molecule type" value="Genomic_DNA"/>
</dbReference>
<dbReference type="PANTHER" id="PTHR35446:SF3">
    <property type="entry name" value="CMD DOMAIN-CONTAINING PROTEIN"/>
    <property type="match status" value="1"/>
</dbReference>
<protein>
    <submittedName>
        <fullName evidence="2">Carboxymuconolactone decarboxylase family protein</fullName>
    </submittedName>
</protein>
<dbReference type="InterPro" id="IPR003779">
    <property type="entry name" value="CMD-like"/>
</dbReference>
<dbReference type="GO" id="GO:0051920">
    <property type="term" value="F:peroxiredoxin activity"/>
    <property type="evidence" value="ECO:0007669"/>
    <property type="project" value="InterPro"/>
</dbReference>
<name>A0A8A4TVF0_SULCO</name>
<gene>
    <name evidence="2" type="ORF">J3U87_13495</name>
</gene>
<dbReference type="InterPro" id="IPR029032">
    <property type="entry name" value="AhpD-like"/>
</dbReference>
<dbReference type="PANTHER" id="PTHR35446">
    <property type="entry name" value="SI:CH211-175M2.5"/>
    <property type="match status" value="1"/>
</dbReference>
<dbReference type="Proteomes" id="UP000663929">
    <property type="component" value="Chromosome"/>
</dbReference>
<evidence type="ECO:0000259" key="1">
    <source>
        <dbReference type="Pfam" id="PF02627"/>
    </source>
</evidence>
<evidence type="ECO:0000313" key="2">
    <source>
        <dbReference type="EMBL" id="QTD53463.1"/>
    </source>
</evidence>
<dbReference type="RefSeq" id="WP_237383565.1">
    <property type="nucleotide sequence ID" value="NZ_CP071793.1"/>
</dbReference>
<sequence length="188" mass="20287">MSEFQVHDLASAPVASQPELARVRKKYGFLPNLAGVLAESPAALEGYFAIGGIFEKSSFSHTEKQIVLLTASYENQCHYCVAAHSTIAGMLKVSDHIVAALRDGAPLPDAKLEVLRSFTRSLVVNRGWAEEQELEAFYEAGYTKAQALEVIVGIAMKTISNYTNHLSETPVDDAFAANAWEVPAATGA</sequence>
<keyword evidence="3" id="KW-1185">Reference proteome</keyword>
<reference evidence="2" key="1">
    <citation type="submission" date="2021-03" db="EMBL/GenBank/DDBJ databases">
        <title>Acanthopleuribacteraceae sp. M133.</title>
        <authorList>
            <person name="Wang G."/>
        </authorList>
    </citation>
    <scope>NUCLEOTIDE SEQUENCE</scope>
    <source>
        <strain evidence="2">M133</strain>
    </source>
</reference>
<dbReference type="Pfam" id="PF02627">
    <property type="entry name" value="CMD"/>
    <property type="match status" value="1"/>
</dbReference>
<proteinExistence type="predicted"/>
<dbReference type="AlphaFoldDB" id="A0A8A4TVF0"/>
<organism evidence="2 3">
    <name type="scientific">Sulfidibacter corallicola</name>
    <dbReference type="NCBI Taxonomy" id="2818388"/>
    <lineage>
        <taxon>Bacteria</taxon>
        <taxon>Pseudomonadati</taxon>
        <taxon>Acidobacteriota</taxon>
        <taxon>Holophagae</taxon>
        <taxon>Acanthopleuribacterales</taxon>
        <taxon>Acanthopleuribacteraceae</taxon>
        <taxon>Sulfidibacter</taxon>
    </lineage>
</organism>